<sequence>MDSTTNDDRYSETIDYIKQIEKEIVFTLDDNDLVLKDCITSKDINTYCDILLDKLSQELHITSSLEKVEDFNAKSQTERRNNENDVCYPHEPNSDKFNVNDLYASTDSGNYVNTEHQVHAKAKENDFSRSIDKITNYRYSFYDNSNNISIYVASCSMIDEIQATKAPSYVAIISSQPENVFGYHPEAIQQNSNGFIFPILIENALTYLSKFGLTSVGIFRKSGVKSRINKLKIQIENGEKIDFDSLCVFDVADLVKTWFRDLKPHLISTDLIDSFMKSKDDFSLWHLPDSHRYLLFAVLKFLSLVSSHSKQNQMTSHNLAICFTPSLCECETERHILNAQKCLEYCIDNTESLFYITISTTIAKIPSKLYRHTSTAIISASPQDILRRLLYERNIIDPLIFKWSVKDKKKYSDTWEVIMQFSSFLPNKIFHFKRNWFISNNNSIQLEEIADHYCSTWHIKTNGQGQTQVIHELELDLR</sequence>
<proteinExistence type="predicted"/>
<name>A0A9Q0MED4_BLOTA</name>
<dbReference type="OMA" id="LCECETE"/>
<dbReference type="GO" id="GO:0030036">
    <property type="term" value="P:actin cytoskeleton organization"/>
    <property type="evidence" value="ECO:0007669"/>
    <property type="project" value="TreeGrafter"/>
</dbReference>
<evidence type="ECO:0000313" key="3">
    <source>
        <dbReference type="Proteomes" id="UP001142055"/>
    </source>
</evidence>
<dbReference type="EMBL" id="JAPWDV010000001">
    <property type="protein sequence ID" value="KAJ6222767.1"/>
    <property type="molecule type" value="Genomic_DNA"/>
</dbReference>
<reference evidence="2" key="1">
    <citation type="submission" date="2022-12" db="EMBL/GenBank/DDBJ databases">
        <title>Genome assemblies of Blomia tropicalis.</title>
        <authorList>
            <person name="Cui Y."/>
        </authorList>
    </citation>
    <scope>NUCLEOTIDE SEQUENCE</scope>
    <source>
        <tissue evidence="2">Adult mites</tissue>
    </source>
</reference>
<dbReference type="AlphaFoldDB" id="A0A9Q0MED4"/>
<evidence type="ECO:0000313" key="2">
    <source>
        <dbReference type="EMBL" id="KAJ6222767.1"/>
    </source>
</evidence>
<dbReference type="PROSITE" id="PS50238">
    <property type="entry name" value="RHOGAP"/>
    <property type="match status" value="1"/>
</dbReference>
<dbReference type="PANTHER" id="PTHR12659:SF7">
    <property type="entry name" value="CROSSVEINLESS C, ISOFORM C"/>
    <property type="match status" value="1"/>
</dbReference>
<protein>
    <recommendedName>
        <fullName evidence="1">Rho-GAP domain-containing protein</fullName>
    </recommendedName>
</protein>
<dbReference type="Pfam" id="PF00620">
    <property type="entry name" value="RhoGAP"/>
    <property type="match status" value="1"/>
</dbReference>
<organism evidence="2 3">
    <name type="scientific">Blomia tropicalis</name>
    <name type="common">Mite</name>
    <dbReference type="NCBI Taxonomy" id="40697"/>
    <lineage>
        <taxon>Eukaryota</taxon>
        <taxon>Metazoa</taxon>
        <taxon>Ecdysozoa</taxon>
        <taxon>Arthropoda</taxon>
        <taxon>Chelicerata</taxon>
        <taxon>Arachnida</taxon>
        <taxon>Acari</taxon>
        <taxon>Acariformes</taxon>
        <taxon>Sarcoptiformes</taxon>
        <taxon>Astigmata</taxon>
        <taxon>Glycyphagoidea</taxon>
        <taxon>Echimyopodidae</taxon>
        <taxon>Blomia</taxon>
    </lineage>
</organism>
<dbReference type="GO" id="GO:0005096">
    <property type="term" value="F:GTPase activator activity"/>
    <property type="evidence" value="ECO:0007669"/>
    <property type="project" value="TreeGrafter"/>
</dbReference>
<evidence type="ECO:0000259" key="1">
    <source>
        <dbReference type="PROSITE" id="PS50238"/>
    </source>
</evidence>
<dbReference type="Gene3D" id="1.10.555.10">
    <property type="entry name" value="Rho GTPase activation protein"/>
    <property type="match status" value="1"/>
</dbReference>
<dbReference type="InterPro" id="IPR000198">
    <property type="entry name" value="RhoGAP_dom"/>
</dbReference>
<dbReference type="GO" id="GO:0035023">
    <property type="term" value="P:regulation of Rho protein signal transduction"/>
    <property type="evidence" value="ECO:0007669"/>
    <property type="project" value="TreeGrafter"/>
</dbReference>
<comment type="caution">
    <text evidence="2">The sequence shown here is derived from an EMBL/GenBank/DDBJ whole genome shotgun (WGS) entry which is preliminary data.</text>
</comment>
<dbReference type="SMART" id="SM00324">
    <property type="entry name" value="RhoGAP"/>
    <property type="match status" value="1"/>
</dbReference>
<gene>
    <name evidence="2" type="ORF">RDWZM_001312</name>
</gene>
<dbReference type="PANTHER" id="PTHR12659">
    <property type="entry name" value="RHO-TYPE GTPASE ACTIVATING PROTEIN"/>
    <property type="match status" value="1"/>
</dbReference>
<feature type="domain" description="Rho-GAP" evidence="1">
    <location>
        <begin position="186"/>
        <end position="354"/>
    </location>
</feature>
<accession>A0A9Q0MED4</accession>
<dbReference type="InterPro" id="IPR008936">
    <property type="entry name" value="Rho_GTPase_activation_prot"/>
</dbReference>
<dbReference type="GO" id="GO:0007165">
    <property type="term" value="P:signal transduction"/>
    <property type="evidence" value="ECO:0007669"/>
    <property type="project" value="InterPro"/>
</dbReference>
<keyword evidence="3" id="KW-1185">Reference proteome</keyword>
<dbReference type="Proteomes" id="UP001142055">
    <property type="component" value="Chromosome 1"/>
</dbReference>
<dbReference type="SUPFAM" id="SSF48350">
    <property type="entry name" value="GTPase activation domain, GAP"/>
    <property type="match status" value="1"/>
</dbReference>